<dbReference type="PROSITE" id="PS01053">
    <property type="entry name" value="ARGINASE_1"/>
    <property type="match status" value="1"/>
</dbReference>
<dbReference type="InterPro" id="IPR005925">
    <property type="entry name" value="Agmatinase-rel"/>
</dbReference>
<evidence type="ECO:0000313" key="7">
    <source>
        <dbReference type="Proteomes" id="UP000177061"/>
    </source>
</evidence>
<reference evidence="6 7" key="1">
    <citation type="journal article" date="2016" name="Nat. Commun.">
        <title>Thousands of microbial genomes shed light on interconnected biogeochemical processes in an aquifer system.</title>
        <authorList>
            <person name="Anantharaman K."/>
            <person name="Brown C.T."/>
            <person name="Hug L.A."/>
            <person name="Sharon I."/>
            <person name="Castelle C.J."/>
            <person name="Probst A.J."/>
            <person name="Thomas B.C."/>
            <person name="Singh A."/>
            <person name="Wilkins M.J."/>
            <person name="Karaoz U."/>
            <person name="Brodie E.L."/>
            <person name="Williams K.H."/>
            <person name="Hubbard S.S."/>
            <person name="Banfield J.F."/>
        </authorList>
    </citation>
    <scope>NUCLEOTIDE SEQUENCE [LARGE SCALE GENOMIC DNA]</scope>
</reference>
<dbReference type="GO" id="GO:0008783">
    <property type="term" value="F:agmatinase activity"/>
    <property type="evidence" value="ECO:0007669"/>
    <property type="project" value="TreeGrafter"/>
</dbReference>
<dbReference type="PIRSF" id="PIRSF036979">
    <property type="entry name" value="Arginase"/>
    <property type="match status" value="1"/>
</dbReference>
<feature type="binding site" evidence="4">
    <location>
        <position position="220"/>
    </location>
    <ligand>
        <name>Mn(2+)</name>
        <dbReference type="ChEBI" id="CHEBI:29035"/>
        <label>1</label>
    </ligand>
</feature>
<feature type="binding site" evidence="4">
    <location>
        <position position="141"/>
    </location>
    <ligand>
        <name>Mn(2+)</name>
        <dbReference type="ChEBI" id="CHEBI:29035"/>
        <label>1</label>
    </ligand>
</feature>
<organism evidence="6 7">
    <name type="scientific">Candidatus Portnoybacteria bacterium RIFCSPHIGHO2_12_FULL_38_9</name>
    <dbReference type="NCBI Taxonomy" id="1801997"/>
    <lineage>
        <taxon>Bacteria</taxon>
        <taxon>Candidatus Portnoyibacteriota</taxon>
    </lineage>
</organism>
<comment type="caution">
    <text evidence="6">The sequence shown here is derived from an EMBL/GenBank/DDBJ whole genome shotgun (WGS) entry which is preliminary data.</text>
</comment>
<dbReference type="Proteomes" id="UP000177061">
    <property type="component" value="Unassembled WGS sequence"/>
</dbReference>
<dbReference type="EMBL" id="MHNB01000015">
    <property type="protein sequence ID" value="OGZ37138.1"/>
    <property type="molecule type" value="Genomic_DNA"/>
</dbReference>
<comment type="similarity">
    <text evidence="1">Belongs to the arginase family. Agmatinase subfamily.</text>
</comment>
<keyword evidence="3 5" id="KW-0378">Hydrolase</keyword>
<dbReference type="PANTHER" id="PTHR11358:SF26">
    <property type="entry name" value="GUANIDINO ACID HYDROLASE, MITOCHONDRIAL"/>
    <property type="match status" value="1"/>
</dbReference>
<evidence type="ECO:0000313" key="6">
    <source>
        <dbReference type="EMBL" id="OGZ37138.1"/>
    </source>
</evidence>
<keyword evidence="4" id="KW-0464">Manganese</keyword>
<comment type="cofactor">
    <cofactor evidence="4">
        <name>Mn(2+)</name>
        <dbReference type="ChEBI" id="CHEBI:29035"/>
    </cofactor>
    <text evidence="4">Binds 2 manganese ions per subunit.</text>
</comment>
<keyword evidence="2 4" id="KW-0479">Metal-binding</keyword>
<protein>
    <submittedName>
        <fullName evidence="6">Agmatinase</fullName>
    </submittedName>
</protein>
<dbReference type="Pfam" id="PF00491">
    <property type="entry name" value="Arginase"/>
    <property type="match status" value="1"/>
</dbReference>
<dbReference type="CDD" id="cd11593">
    <property type="entry name" value="Agmatinase-like_2"/>
    <property type="match status" value="1"/>
</dbReference>
<evidence type="ECO:0000256" key="5">
    <source>
        <dbReference type="RuleBase" id="RU003684"/>
    </source>
</evidence>
<evidence type="ECO:0000256" key="2">
    <source>
        <dbReference type="ARBA" id="ARBA00022723"/>
    </source>
</evidence>
<sequence length="292" mass="32436">MKKLYEQWPFNFGAIHEQDFKKAKILIAQIIYDATSSYMAGQREGPLSIIQASRFLDELLDSTGKLVGLKPTDIFTLDECVVSRNSVIEAMKGIEQFTTEEIIKKNKIPMVLGGEHSITYGVVKALKKKYKDLSVLQFDAHTDLIDEYEGSKFSHACVMRRILDLGAPAVQIGIRNMNKEIEDYLLQNKKQAKNIYFAPQIPAPAKILSGLTKNIYLTFDLDALDPSIMPSVGTAEPGGLFWHETIAAIEAISKKVNIVGADVMELCPIPGLEAPNFLAAKLVYKIILSILS</sequence>
<feature type="binding site" evidence="4">
    <location>
        <position position="139"/>
    </location>
    <ligand>
        <name>Mn(2+)</name>
        <dbReference type="ChEBI" id="CHEBI:29035"/>
        <label>1</label>
    </ligand>
</feature>
<feature type="binding site" evidence="4">
    <location>
        <position position="143"/>
    </location>
    <ligand>
        <name>Mn(2+)</name>
        <dbReference type="ChEBI" id="CHEBI:29035"/>
        <label>1</label>
    </ligand>
</feature>
<dbReference type="NCBIfam" id="TIGR01230">
    <property type="entry name" value="agmatinase"/>
    <property type="match status" value="1"/>
</dbReference>
<proteinExistence type="inferred from homology"/>
<dbReference type="InterPro" id="IPR020855">
    <property type="entry name" value="Ureohydrolase_Mn_BS"/>
</dbReference>
<accession>A0A1G2FHT4</accession>
<dbReference type="SUPFAM" id="SSF52768">
    <property type="entry name" value="Arginase/deacetylase"/>
    <property type="match status" value="1"/>
</dbReference>
<gene>
    <name evidence="6" type="ORF">A3J64_01335</name>
</gene>
<dbReference type="Gene3D" id="3.40.800.10">
    <property type="entry name" value="Ureohydrolase domain"/>
    <property type="match status" value="1"/>
</dbReference>
<name>A0A1G2FHT4_9BACT</name>
<dbReference type="GO" id="GO:0046872">
    <property type="term" value="F:metal ion binding"/>
    <property type="evidence" value="ECO:0007669"/>
    <property type="project" value="UniProtKB-KW"/>
</dbReference>
<dbReference type="GO" id="GO:0033389">
    <property type="term" value="P:putrescine biosynthetic process from arginine, via agmatine"/>
    <property type="evidence" value="ECO:0007669"/>
    <property type="project" value="TreeGrafter"/>
</dbReference>
<dbReference type="AlphaFoldDB" id="A0A1G2FHT4"/>
<feature type="binding site" evidence="4">
    <location>
        <position position="116"/>
    </location>
    <ligand>
        <name>Mn(2+)</name>
        <dbReference type="ChEBI" id="CHEBI:29035"/>
        <label>1</label>
    </ligand>
</feature>
<evidence type="ECO:0000256" key="4">
    <source>
        <dbReference type="PIRSR" id="PIRSR036979-1"/>
    </source>
</evidence>
<dbReference type="STRING" id="1801997.A3J64_01335"/>
<feature type="binding site" evidence="4">
    <location>
        <position position="222"/>
    </location>
    <ligand>
        <name>Mn(2+)</name>
        <dbReference type="ChEBI" id="CHEBI:29035"/>
        <label>1</label>
    </ligand>
</feature>
<evidence type="ECO:0000256" key="1">
    <source>
        <dbReference type="ARBA" id="ARBA00009227"/>
    </source>
</evidence>
<dbReference type="PANTHER" id="PTHR11358">
    <property type="entry name" value="ARGINASE/AGMATINASE"/>
    <property type="match status" value="1"/>
</dbReference>
<dbReference type="PROSITE" id="PS51409">
    <property type="entry name" value="ARGINASE_2"/>
    <property type="match status" value="1"/>
</dbReference>
<dbReference type="InterPro" id="IPR006035">
    <property type="entry name" value="Ureohydrolase"/>
</dbReference>
<evidence type="ECO:0000256" key="3">
    <source>
        <dbReference type="ARBA" id="ARBA00022801"/>
    </source>
</evidence>
<dbReference type="InterPro" id="IPR023696">
    <property type="entry name" value="Ureohydrolase_dom_sf"/>
</dbReference>